<feature type="region of interest" description="Disordered" evidence="1">
    <location>
        <begin position="99"/>
        <end position="140"/>
    </location>
</feature>
<organism evidence="2 3">
    <name type="scientific">Thalictrum thalictroides</name>
    <name type="common">Rue-anemone</name>
    <name type="synonym">Anemone thalictroides</name>
    <dbReference type="NCBI Taxonomy" id="46969"/>
    <lineage>
        <taxon>Eukaryota</taxon>
        <taxon>Viridiplantae</taxon>
        <taxon>Streptophyta</taxon>
        <taxon>Embryophyta</taxon>
        <taxon>Tracheophyta</taxon>
        <taxon>Spermatophyta</taxon>
        <taxon>Magnoliopsida</taxon>
        <taxon>Ranunculales</taxon>
        <taxon>Ranunculaceae</taxon>
        <taxon>Thalictroideae</taxon>
        <taxon>Thalictrum</taxon>
    </lineage>
</organism>
<dbReference type="PANTHER" id="PTHR46929">
    <property type="entry name" value="EXPRESSED PROTEIN"/>
    <property type="match status" value="1"/>
</dbReference>
<gene>
    <name evidence="2" type="ORF">FRX31_025072</name>
</gene>
<keyword evidence="3" id="KW-1185">Reference proteome</keyword>
<sequence length="140" mass="15501">MHAAVKEMLALGGFRWDDNSKTMKASEHVWRDVLKTRKHLRQYKGKSLGFYQEISQLVGEDHAEGVQGSTPVMTTGNMAAANEAQVDPLGEDIHLEDWSPRNINSQIPLPMHAPMSTGPSGAYAQPQRQHTQSLTTGLHN</sequence>
<dbReference type="AlphaFoldDB" id="A0A7J6VKP6"/>
<protein>
    <recommendedName>
        <fullName evidence="4">Myb/SANT-like domain-containing protein</fullName>
    </recommendedName>
</protein>
<dbReference type="EMBL" id="JABWDY010030820">
    <property type="protein sequence ID" value="KAF5185341.1"/>
    <property type="molecule type" value="Genomic_DNA"/>
</dbReference>
<dbReference type="OrthoDB" id="10458441at2759"/>
<comment type="caution">
    <text evidence="2">The sequence shown here is derived from an EMBL/GenBank/DDBJ whole genome shotgun (WGS) entry which is preliminary data.</text>
</comment>
<evidence type="ECO:0000313" key="2">
    <source>
        <dbReference type="EMBL" id="KAF5185341.1"/>
    </source>
</evidence>
<evidence type="ECO:0000313" key="3">
    <source>
        <dbReference type="Proteomes" id="UP000554482"/>
    </source>
</evidence>
<reference evidence="2 3" key="1">
    <citation type="submission" date="2020-06" db="EMBL/GenBank/DDBJ databases">
        <title>Transcriptomic and genomic resources for Thalictrum thalictroides and T. hernandezii: Facilitating candidate gene discovery in an emerging model plant lineage.</title>
        <authorList>
            <person name="Arias T."/>
            <person name="Riano-Pachon D.M."/>
            <person name="Di Stilio V.S."/>
        </authorList>
    </citation>
    <scope>NUCLEOTIDE SEQUENCE [LARGE SCALE GENOMIC DNA]</scope>
    <source>
        <strain evidence="3">cv. WT478/WT964</strain>
        <tissue evidence="2">Leaves</tissue>
    </source>
</reference>
<name>A0A7J6VKP6_THATH</name>
<evidence type="ECO:0008006" key="4">
    <source>
        <dbReference type="Google" id="ProtNLM"/>
    </source>
</evidence>
<dbReference type="Proteomes" id="UP000554482">
    <property type="component" value="Unassembled WGS sequence"/>
</dbReference>
<proteinExistence type="predicted"/>
<dbReference type="PANTHER" id="PTHR46929:SF3">
    <property type="entry name" value="MYB_SANT-LIKE DOMAIN-CONTAINING PROTEIN"/>
    <property type="match status" value="1"/>
</dbReference>
<evidence type="ECO:0000256" key="1">
    <source>
        <dbReference type="SAM" id="MobiDB-lite"/>
    </source>
</evidence>
<feature type="compositionally biased region" description="Polar residues" evidence="1">
    <location>
        <begin position="126"/>
        <end position="140"/>
    </location>
</feature>
<accession>A0A7J6VKP6</accession>